<evidence type="ECO:0000313" key="2">
    <source>
        <dbReference type="EMBL" id="KAK8063878.1"/>
    </source>
</evidence>
<dbReference type="InterPro" id="IPR000757">
    <property type="entry name" value="Beta-glucanase-like"/>
</dbReference>
<gene>
    <name evidence="2" type="ORF">PG996_008530</name>
</gene>
<proteinExistence type="predicted"/>
<name>A0ABR1UY75_9PEZI</name>
<evidence type="ECO:0000259" key="1">
    <source>
        <dbReference type="PROSITE" id="PS51762"/>
    </source>
</evidence>
<dbReference type="EMBL" id="JAQQWM010000005">
    <property type="protein sequence ID" value="KAK8063878.1"/>
    <property type="molecule type" value="Genomic_DNA"/>
</dbReference>
<comment type="caution">
    <text evidence="2">The sequence shown here is derived from an EMBL/GenBank/DDBJ whole genome shotgun (WGS) entry which is preliminary data.</text>
</comment>
<dbReference type="InterPro" id="IPR050546">
    <property type="entry name" value="Glycosyl_Hydrlase_16"/>
</dbReference>
<sequence>MSDFEGGIDPTKGFVDYLPRKQAEARGLAKVQGNQVRLAADSTTVYSNKDKGRASIRLEAKDTFDSGLLIADIAHMPGSACGSWPAFWTFNFEEDPYGEIDIIEGSMFQDGNEVTLWTGNQCRFTNIGSKKERNNCKTGGDEAKGCGSMGPSNSYGTPFNDVGGGVYAMYLEAQRVRVWFFPNATVPADIRADKPNPNGWASGALISDFQTKNGGCDIARNIHTQSVIINIDFCGSEVSGSWWEESEDCSRVAPTCNEYVAKNPAAFVEAYWLINSVKLFQ</sequence>
<dbReference type="Gene3D" id="2.60.120.200">
    <property type="match status" value="1"/>
</dbReference>
<dbReference type="PROSITE" id="PS51762">
    <property type="entry name" value="GH16_2"/>
    <property type="match status" value="1"/>
</dbReference>
<keyword evidence="3" id="KW-1185">Reference proteome</keyword>
<dbReference type="SUPFAM" id="SSF49899">
    <property type="entry name" value="Concanavalin A-like lectins/glucanases"/>
    <property type="match status" value="1"/>
</dbReference>
<dbReference type="PANTHER" id="PTHR10963:SF24">
    <property type="entry name" value="GLYCOSIDASE C21B10.07-RELATED"/>
    <property type="match status" value="1"/>
</dbReference>
<dbReference type="PANTHER" id="PTHR10963">
    <property type="entry name" value="GLYCOSYL HYDROLASE-RELATED"/>
    <property type="match status" value="1"/>
</dbReference>
<dbReference type="Proteomes" id="UP001446871">
    <property type="component" value="Unassembled WGS sequence"/>
</dbReference>
<reference evidence="2 3" key="1">
    <citation type="submission" date="2023-01" db="EMBL/GenBank/DDBJ databases">
        <title>Analysis of 21 Apiospora genomes using comparative genomics revels a genus with tremendous synthesis potential of carbohydrate active enzymes and secondary metabolites.</title>
        <authorList>
            <person name="Sorensen T."/>
        </authorList>
    </citation>
    <scope>NUCLEOTIDE SEQUENCE [LARGE SCALE GENOMIC DNA]</scope>
    <source>
        <strain evidence="2 3">CBS 83171</strain>
    </source>
</reference>
<protein>
    <recommendedName>
        <fullName evidence="1">GH16 domain-containing protein</fullName>
    </recommendedName>
</protein>
<dbReference type="InterPro" id="IPR013320">
    <property type="entry name" value="ConA-like_dom_sf"/>
</dbReference>
<evidence type="ECO:0000313" key="3">
    <source>
        <dbReference type="Proteomes" id="UP001446871"/>
    </source>
</evidence>
<dbReference type="Pfam" id="PF26113">
    <property type="entry name" value="GH16_XgeA"/>
    <property type="match status" value="1"/>
</dbReference>
<organism evidence="2 3">
    <name type="scientific">Apiospora saccharicola</name>
    <dbReference type="NCBI Taxonomy" id="335842"/>
    <lineage>
        <taxon>Eukaryota</taxon>
        <taxon>Fungi</taxon>
        <taxon>Dikarya</taxon>
        <taxon>Ascomycota</taxon>
        <taxon>Pezizomycotina</taxon>
        <taxon>Sordariomycetes</taxon>
        <taxon>Xylariomycetidae</taxon>
        <taxon>Amphisphaeriales</taxon>
        <taxon>Apiosporaceae</taxon>
        <taxon>Apiospora</taxon>
    </lineage>
</organism>
<feature type="domain" description="GH16" evidence="1">
    <location>
        <begin position="2"/>
        <end position="227"/>
    </location>
</feature>
<accession>A0ABR1UY75</accession>